<dbReference type="NCBIfam" id="TIGR00555">
    <property type="entry name" value="panK_eukar"/>
    <property type="match status" value="1"/>
</dbReference>
<keyword evidence="4" id="KW-0547">Nucleotide-binding</keyword>
<dbReference type="GO" id="GO:0015937">
    <property type="term" value="P:coenzyme A biosynthetic process"/>
    <property type="evidence" value="ECO:0007669"/>
    <property type="project" value="UniProtKB-KW"/>
</dbReference>
<comment type="pathway">
    <text evidence="1">Cofactor biosynthesis; coenzyme A biosynthesis; CoA from (R)-pantothenate: step 1/5.</text>
</comment>
<dbReference type="InterPro" id="IPR043129">
    <property type="entry name" value="ATPase_NBD"/>
</dbReference>
<evidence type="ECO:0000256" key="6">
    <source>
        <dbReference type="ARBA" id="ARBA00022840"/>
    </source>
</evidence>
<evidence type="ECO:0000256" key="9">
    <source>
        <dbReference type="SAM" id="MobiDB-lite"/>
    </source>
</evidence>
<evidence type="ECO:0000256" key="1">
    <source>
        <dbReference type="ARBA" id="ARBA00005225"/>
    </source>
</evidence>
<keyword evidence="11" id="KW-1185">Reference proteome</keyword>
<keyword evidence="5" id="KW-0418">Kinase</keyword>
<dbReference type="FunFam" id="3.30.420.40:FF:000442">
    <property type="entry name" value="Pantothenate kinase 1"/>
    <property type="match status" value="1"/>
</dbReference>
<feature type="region of interest" description="Disordered" evidence="9">
    <location>
        <begin position="34"/>
        <end position="57"/>
    </location>
</feature>
<evidence type="ECO:0000256" key="7">
    <source>
        <dbReference type="ARBA" id="ARBA00022993"/>
    </source>
</evidence>
<dbReference type="Gene3D" id="3.30.420.510">
    <property type="match status" value="1"/>
</dbReference>
<evidence type="ECO:0000313" key="11">
    <source>
        <dbReference type="Proteomes" id="UP001324115"/>
    </source>
</evidence>
<dbReference type="GO" id="GO:0005524">
    <property type="term" value="F:ATP binding"/>
    <property type="evidence" value="ECO:0007669"/>
    <property type="project" value="UniProtKB-KW"/>
</dbReference>
<organism evidence="10 11">
    <name type="scientific">Quercus rubra</name>
    <name type="common">Northern red oak</name>
    <name type="synonym">Quercus borealis</name>
    <dbReference type="NCBI Taxonomy" id="3512"/>
    <lineage>
        <taxon>Eukaryota</taxon>
        <taxon>Viridiplantae</taxon>
        <taxon>Streptophyta</taxon>
        <taxon>Embryophyta</taxon>
        <taxon>Tracheophyta</taxon>
        <taxon>Spermatophyta</taxon>
        <taxon>Magnoliopsida</taxon>
        <taxon>eudicotyledons</taxon>
        <taxon>Gunneridae</taxon>
        <taxon>Pentapetalae</taxon>
        <taxon>rosids</taxon>
        <taxon>fabids</taxon>
        <taxon>Fagales</taxon>
        <taxon>Fagaceae</taxon>
        <taxon>Quercus</taxon>
    </lineage>
</organism>
<evidence type="ECO:0000256" key="8">
    <source>
        <dbReference type="ARBA" id="ARBA00051980"/>
    </source>
</evidence>
<dbReference type="CDD" id="cd24123">
    <property type="entry name" value="ASKHA_NBD_PanK-II_Pank4"/>
    <property type="match status" value="1"/>
</dbReference>
<proteinExistence type="predicted"/>
<dbReference type="InterPro" id="IPR004567">
    <property type="entry name" value="Type_II_PanK"/>
</dbReference>
<evidence type="ECO:0000256" key="2">
    <source>
        <dbReference type="ARBA" id="ARBA00012102"/>
    </source>
</evidence>
<dbReference type="Pfam" id="PF03630">
    <property type="entry name" value="Fumble"/>
    <property type="match status" value="1"/>
</dbReference>
<sequence length="574" mass="63502">MANLTEDPVLEINGIKVKEEDTNLAIDNKVVVREEGQGEREMSPPGGNSIHRSGSRPQLDLSKAAIEGNFEEKDPIILLPNQSDDISHLAVDLGGSLIKLVYFSRHEDRSSNDKRKKTLKERLGISNGSRRSYPILGGRLHFVKFETNKINECLDFISSKQLHCGGLDSRWHSELPADNNAVIKATGGGAYKFADLFKERLGVSLDKEDEMDCLVAGANFLLKAIRHEAFTHMEGHKEFVQIDHNDLFPYLLVNIGSGVSMIKVDGDGKFQRVSGTNVGGGTYWGLGRLLTKCKSFDELLELSQRGDNRTIDMLVGDIYGGMDYSKIGLSASTIASSFGKAISENKELEDYRPEDISLSLLRMISYNIGQISYLNALRFGLKRIFFGGFFIRGHAYTMDTISFAVQFWSKGEAQAMFLRHEGFLGALGAFMSYEKHGLDDLMVHQLVERFPMGAPYTGGKIHGPPLGDLNEKISWMEKFVRKGTEITAPVPMAPTGTTGLGGFEVPSSKGETLRSDASALNIGVLHLVPTLEVFPLLADPKTYEPNTIDLADPSELEYWFTVLSAHCPTLLIRR</sequence>
<dbReference type="Gene3D" id="3.30.420.40">
    <property type="match status" value="1"/>
</dbReference>
<evidence type="ECO:0000256" key="3">
    <source>
        <dbReference type="ARBA" id="ARBA00022679"/>
    </source>
</evidence>
<dbReference type="GO" id="GO:0005634">
    <property type="term" value="C:nucleus"/>
    <property type="evidence" value="ECO:0007669"/>
    <property type="project" value="TreeGrafter"/>
</dbReference>
<dbReference type="EMBL" id="JAXUIC010000010">
    <property type="protein sequence ID" value="KAK4568623.1"/>
    <property type="molecule type" value="Genomic_DNA"/>
</dbReference>
<dbReference type="FunFam" id="3.30.420.510:FF:000003">
    <property type="entry name" value="Pantothenate kinase 2"/>
    <property type="match status" value="1"/>
</dbReference>
<keyword evidence="6" id="KW-0067">ATP-binding</keyword>
<dbReference type="FunFam" id="3.30.420.40:FF:000273">
    <property type="entry name" value="Pantothenate kinase 2"/>
    <property type="match status" value="1"/>
</dbReference>
<keyword evidence="7" id="KW-0173">Coenzyme A biosynthesis</keyword>
<evidence type="ECO:0000256" key="4">
    <source>
        <dbReference type="ARBA" id="ARBA00022741"/>
    </source>
</evidence>
<name>A0AAN7EDH7_QUERU</name>
<accession>A0AAN7EDH7</accession>
<evidence type="ECO:0000256" key="5">
    <source>
        <dbReference type="ARBA" id="ARBA00022777"/>
    </source>
</evidence>
<reference evidence="10 11" key="1">
    <citation type="journal article" date="2023" name="G3 (Bethesda)">
        <title>A haplotype-resolved chromosome-scale genome for Quercus rubra L. provides insights into the genetics of adaptive traits for red oak species.</title>
        <authorList>
            <person name="Kapoor B."/>
            <person name="Jenkins J."/>
            <person name="Schmutz J."/>
            <person name="Zhebentyayeva T."/>
            <person name="Kuelheim C."/>
            <person name="Coggeshall M."/>
            <person name="Heim C."/>
            <person name="Lasky J.R."/>
            <person name="Leites L."/>
            <person name="Islam-Faridi N."/>
            <person name="Romero-Severson J."/>
            <person name="DeLeo V.L."/>
            <person name="Lucas S.M."/>
            <person name="Lazic D."/>
            <person name="Gailing O."/>
            <person name="Carlson J."/>
            <person name="Staton M."/>
        </authorList>
    </citation>
    <scope>NUCLEOTIDE SEQUENCE [LARGE SCALE GENOMIC DNA]</scope>
    <source>
        <strain evidence="10">Pseudo-F2</strain>
    </source>
</reference>
<dbReference type="Proteomes" id="UP001324115">
    <property type="component" value="Unassembled WGS sequence"/>
</dbReference>
<comment type="caution">
    <text evidence="10">The sequence shown here is derived from an EMBL/GenBank/DDBJ whole genome shotgun (WGS) entry which is preliminary data.</text>
</comment>
<protein>
    <recommendedName>
        <fullName evidence="2">pantothenate kinase</fullName>
        <ecNumber evidence="2">2.7.1.33</ecNumber>
    </recommendedName>
</protein>
<keyword evidence="3" id="KW-0808">Transferase</keyword>
<dbReference type="GO" id="GO:0005829">
    <property type="term" value="C:cytosol"/>
    <property type="evidence" value="ECO:0007669"/>
    <property type="project" value="TreeGrafter"/>
</dbReference>
<dbReference type="PANTHER" id="PTHR12280">
    <property type="entry name" value="PANTOTHENATE KINASE"/>
    <property type="match status" value="1"/>
</dbReference>
<dbReference type="SUPFAM" id="SSF53067">
    <property type="entry name" value="Actin-like ATPase domain"/>
    <property type="match status" value="2"/>
</dbReference>
<dbReference type="PANTHER" id="PTHR12280:SF20">
    <property type="entry name" value="4'-PHOSPHOPANTETHEINE PHOSPHATASE"/>
    <property type="match status" value="1"/>
</dbReference>
<dbReference type="EC" id="2.7.1.33" evidence="2"/>
<evidence type="ECO:0000313" key="10">
    <source>
        <dbReference type="EMBL" id="KAK4568623.1"/>
    </source>
</evidence>
<comment type="catalytic activity">
    <reaction evidence="8">
        <text>(R)-pantothenate + ATP = (R)-4'-phosphopantothenate + ADP + H(+)</text>
        <dbReference type="Rhea" id="RHEA:16373"/>
        <dbReference type="ChEBI" id="CHEBI:10986"/>
        <dbReference type="ChEBI" id="CHEBI:15378"/>
        <dbReference type="ChEBI" id="CHEBI:29032"/>
        <dbReference type="ChEBI" id="CHEBI:30616"/>
        <dbReference type="ChEBI" id="CHEBI:456216"/>
        <dbReference type="EC" id="2.7.1.33"/>
    </reaction>
    <physiologicalReaction direction="left-to-right" evidence="8">
        <dbReference type="Rhea" id="RHEA:16374"/>
    </physiologicalReaction>
</comment>
<dbReference type="AlphaFoldDB" id="A0AAN7EDH7"/>
<dbReference type="GO" id="GO:0004594">
    <property type="term" value="F:pantothenate kinase activity"/>
    <property type="evidence" value="ECO:0007669"/>
    <property type="project" value="UniProtKB-EC"/>
</dbReference>
<gene>
    <name evidence="10" type="ORF">RGQ29_004149</name>
</gene>